<dbReference type="RefSeq" id="WP_126051316.1">
    <property type="nucleotide sequence ID" value="NZ_QYTV02000005.1"/>
</dbReference>
<keyword evidence="3" id="KW-1185">Reference proteome</keyword>
<comment type="caution">
    <text evidence="2">The sequence shown here is derived from an EMBL/GenBank/DDBJ whole genome shotgun (WGS) entry which is preliminary data.</text>
</comment>
<dbReference type="EMBL" id="QYTV02000005">
    <property type="protein sequence ID" value="RST73931.1"/>
    <property type="molecule type" value="Genomic_DNA"/>
</dbReference>
<organism evidence="2 3">
    <name type="scientific">Siminovitchia acidinfaciens</name>
    <dbReference type="NCBI Taxonomy" id="2321395"/>
    <lineage>
        <taxon>Bacteria</taxon>
        <taxon>Bacillati</taxon>
        <taxon>Bacillota</taxon>
        <taxon>Bacilli</taxon>
        <taxon>Bacillales</taxon>
        <taxon>Bacillaceae</taxon>
        <taxon>Siminovitchia</taxon>
    </lineage>
</organism>
<dbReference type="AlphaFoldDB" id="A0A429XYW4"/>
<dbReference type="Pfam" id="PF11085">
    <property type="entry name" value="YqhR"/>
    <property type="match status" value="1"/>
</dbReference>
<protein>
    <submittedName>
        <fullName evidence="2">Uncharacterized protein</fullName>
    </submittedName>
</protein>
<dbReference type="OrthoDB" id="2691442at2"/>
<feature type="transmembrane region" description="Helical" evidence="1">
    <location>
        <begin position="12"/>
        <end position="36"/>
    </location>
</feature>
<feature type="transmembrane region" description="Helical" evidence="1">
    <location>
        <begin position="56"/>
        <end position="80"/>
    </location>
</feature>
<reference evidence="2" key="1">
    <citation type="submission" date="2018-12" db="EMBL/GenBank/DDBJ databases">
        <authorList>
            <person name="Sun L."/>
            <person name="Chen Z."/>
        </authorList>
    </citation>
    <scope>NUCLEOTIDE SEQUENCE [LARGE SCALE GENOMIC DNA]</scope>
    <source>
        <strain evidence="2">3-2-2</strain>
    </source>
</reference>
<dbReference type="InterPro" id="IPR024563">
    <property type="entry name" value="YqhR"/>
</dbReference>
<name>A0A429XYW4_9BACI</name>
<accession>A0A429XYW4</accession>
<keyword evidence="1" id="KW-0812">Transmembrane</keyword>
<keyword evidence="1" id="KW-0472">Membrane</keyword>
<keyword evidence="1" id="KW-1133">Transmembrane helix</keyword>
<sequence>MEEKNYYSIPLITMAVITGFVAGVAGSLMGYLVHYLNFTEISPGIILAPWSGGGKGGWAGILLAALLYGLVSIVTALLYYGTLKKRKSFWWGIAYGVVLFLIVFLVLFPLFPGTKSLLKYDINSILTGLSAFILYGVFIGYSISYEYEEFQYLKQLKLKQ</sequence>
<evidence type="ECO:0000313" key="3">
    <source>
        <dbReference type="Proteomes" id="UP000287156"/>
    </source>
</evidence>
<dbReference type="Proteomes" id="UP000287156">
    <property type="component" value="Unassembled WGS sequence"/>
</dbReference>
<evidence type="ECO:0000256" key="1">
    <source>
        <dbReference type="SAM" id="Phobius"/>
    </source>
</evidence>
<evidence type="ECO:0000313" key="2">
    <source>
        <dbReference type="EMBL" id="RST73931.1"/>
    </source>
</evidence>
<proteinExistence type="predicted"/>
<feature type="transmembrane region" description="Helical" evidence="1">
    <location>
        <begin position="122"/>
        <end position="144"/>
    </location>
</feature>
<feature type="transmembrane region" description="Helical" evidence="1">
    <location>
        <begin position="89"/>
        <end position="110"/>
    </location>
</feature>
<gene>
    <name evidence="2" type="ORF">D4T97_013045</name>
</gene>